<reference evidence="3" key="1">
    <citation type="submission" date="2006-10" db="EMBL/GenBank/DDBJ databases">
        <authorList>
            <person name="Amadeo P."/>
            <person name="Zhao Q."/>
            <person name="Wortman J."/>
            <person name="Fraser-Liggett C."/>
            <person name="Carlton J."/>
        </authorList>
    </citation>
    <scope>NUCLEOTIDE SEQUENCE</scope>
    <source>
        <strain evidence="3">G3</strain>
    </source>
</reference>
<dbReference type="Pfam" id="PF10358">
    <property type="entry name" value="NT-C2"/>
    <property type="match status" value="1"/>
</dbReference>
<sequence>MCMGRGYIKRSATVNFTIHELKVPELYQDEFYVKWKRGNSNGMSESGIVNENCSVIFEKRCNCKITMYISKKDNTMKAKLITIKVYRTINGKDPKIFGELNLDVSPGYGKGNIVNTYDLKSPHKKVSKLTLSYELVPDESATTDNLDSEMVASDLVTQSDEKPEKWDLSEAISHEDSERLKSFFDERSESLQRSSSSLNMFNSIPVQRLQKRVTRASPSTESSPRKGSLHHLTHKNHSMPNLRPPKYFDTDEPSSPSAIVASPAQEPSIISSPLSTEDHSTTSINLLKSILKKEWSKSPLPANALPLPAVVIYAAFIHTKLFQDQVLQSYEYNEIFFDFFENYKTATIVSNSTTTDKFIVTIYLIALIKSTPTAVESRVTDATTKLSEYCTQLMVDIVNPVLPIFENITQEFVSCLLDMTQLANELNHLIKTAEKSLPLEEPAKTFFHNYLISVIDMKTVQQIAASPYSCTFLSAAQWNSLSTVMAEKSISLPFLRQAASVLMMSSAICCNPVVSDEICPDLPKLLVLKILSNQQPDDFNPMPNDVMGFVNHYNLGMQQYNPTTYKYQGDFTDIREKISIMKWSETKFSEQILESFSFLRNFSDE</sequence>
<organism evidence="3 4">
    <name type="scientific">Trichomonas vaginalis (strain ATCC PRA-98 / G3)</name>
    <dbReference type="NCBI Taxonomy" id="412133"/>
    <lineage>
        <taxon>Eukaryota</taxon>
        <taxon>Metamonada</taxon>
        <taxon>Parabasalia</taxon>
        <taxon>Trichomonadida</taxon>
        <taxon>Trichomonadidae</taxon>
        <taxon>Trichomonas</taxon>
    </lineage>
</organism>
<evidence type="ECO:0000313" key="4">
    <source>
        <dbReference type="Proteomes" id="UP000001542"/>
    </source>
</evidence>
<name>A2E7D4_TRIV3</name>
<dbReference type="Proteomes" id="UP000001542">
    <property type="component" value="Unassembled WGS sequence"/>
</dbReference>
<evidence type="ECO:0000259" key="2">
    <source>
        <dbReference type="PROSITE" id="PS51840"/>
    </source>
</evidence>
<dbReference type="PROSITE" id="PS51840">
    <property type="entry name" value="C2_NT"/>
    <property type="match status" value="1"/>
</dbReference>
<reference evidence="3" key="2">
    <citation type="journal article" date="2007" name="Science">
        <title>Draft genome sequence of the sexually transmitted pathogen Trichomonas vaginalis.</title>
        <authorList>
            <person name="Carlton J.M."/>
            <person name="Hirt R.P."/>
            <person name="Silva J.C."/>
            <person name="Delcher A.L."/>
            <person name="Schatz M."/>
            <person name="Zhao Q."/>
            <person name="Wortman J.R."/>
            <person name="Bidwell S.L."/>
            <person name="Alsmark U.C.M."/>
            <person name="Besteiro S."/>
            <person name="Sicheritz-Ponten T."/>
            <person name="Noel C.J."/>
            <person name="Dacks J.B."/>
            <person name="Foster P.G."/>
            <person name="Simillion C."/>
            <person name="Van de Peer Y."/>
            <person name="Miranda-Saavedra D."/>
            <person name="Barton G.J."/>
            <person name="Westrop G.D."/>
            <person name="Mueller S."/>
            <person name="Dessi D."/>
            <person name="Fiori P.L."/>
            <person name="Ren Q."/>
            <person name="Paulsen I."/>
            <person name="Zhang H."/>
            <person name="Bastida-Corcuera F.D."/>
            <person name="Simoes-Barbosa A."/>
            <person name="Brown M.T."/>
            <person name="Hayes R.D."/>
            <person name="Mukherjee M."/>
            <person name="Okumura C.Y."/>
            <person name="Schneider R."/>
            <person name="Smith A.J."/>
            <person name="Vanacova S."/>
            <person name="Villalvazo M."/>
            <person name="Haas B.J."/>
            <person name="Pertea M."/>
            <person name="Feldblyum T.V."/>
            <person name="Utterback T.R."/>
            <person name="Shu C.L."/>
            <person name="Osoegawa K."/>
            <person name="de Jong P.J."/>
            <person name="Hrdy I."/>
            <person name="Horvathova L."/>
            <person name="Zubacova Z."/>
            <person name="Dolezal P."/>
            <person name="Malik S.B."/>
            <person name="Logsdon J.M. Jr."/>
            <person name="Henze K."/>
            <person name="Gupta A."/>
            <person name="Wang C.C."/>
            <person name="Dunne R.L."/>
            <person name="Upcroft J.A."/>
            <person name="Upcroft P."/>
            <person name="White O."/>
            <person name="Salzberg S.L."/>
            <person name="Tang P."/>
            <person name="Chiu C.-H."/>
            <person name="Lee Y.-S."/>
            <person name="Embley T.M."/>
            <person name="Coombs G.H."/>
            <person name="Mottram J.C."/>
            <person name="Tachezy J."/>
            <person name="Fraser-Liggett C.M."/>
            <person name="Johnson P.J."/>
        </authorList>
    </citation>
    <scope>NUCLEOTIDE SEQUENCE [LARGE SCALE GENOMIC DNA]</scope>
    <source>
        <strain evidence="3">G3</strain>
    </source>
</reference>
<feature type="compositionally biased region" description="Basic residues" evidence="1">
    <location>
        <begin position="227"/>
        <end position="237"/>
    </location>
</feature>
<accession>A2E7D4</accession>
<dbReference type="InterPro" id="IPR019448">
    <property type="entry name" value="NT-C2"/>
</dbReference>
<dbReference type="VEuPathDB" id="TrichDB:TVAGG3_0831910"/>
<dbReference type="EMBL" id="DS113319">
    <property type="protein sequence ID" value="EAY11427.1"/>
    <property type="molecule type" value="Genomic_DNA"/>
</dbReference>
<feature type="domain" description="C2 NT-type" evidence="2">
    <location>
        <begin position="2"/>
        <end position="137"/>
    </location>
</feature>
<dbReference type="RefSeq" id="XP_001323650.1">
    <property type="nucleotide sequence ID" value="XM_001323615.1"/>
</dbReference>
<protein>
    <recommendedName>
        <fullName evidence="2">C2 NT-type domain-containing protein</fullName>
    </recommendedName>
</protein>
<dbReference type="OrthoDB" id="10610384at2759"/>
<dbReference type="AlphaFoldDB" id="A2E7D4"/>
<evidence type="ECO:0000256" key="1">
    <source>
        <dbReference type="SAM" id="MobiDB-lite"/>
    </source>
</evidence>
<dbReference type="VEuPathDB" id="TrichDB:TVAG_418640"/>
<dbReference type="KEGG" id="tva:4769380"/>
<feature type="region of interest" description="Disordered" evidence="1">
    <location>
        <begin position="207"/>
        <end position="242"/>
    </location>
</feature>
<evidence type="ECO:0000313" key="3">
    <source>
        <dbReference type="EMBL" id="EAY11427.1"/>
    </source>
</evidence>
<dbReference type="InParanoid" id="A2E7D4"/>
<proteinExistence type="predicted"/>
<gene>
    <name evidence="3" type="ORF">TVAG_418640</name>
</gene>
<keyword evidence="4" id="KW-1185">Reference proteome</keyword>